<feature type="region of interest" description="Disordered" evidence="1">
    <location>
        <begin position="219"/>
        <end position="344"/>
    </location>
</feature>
<feature type="compositionally biased region" description="Polar residues" evidence="1">
    <location>
        <begin position="601"/>
        <end position="613"/>
    </location>
</feature>
<feature type="compositionally biased region" description="Low complexity" evidence="1">
    <location>
        <begin position="312"/>
        <end position="325"/>
    </location>
</feature>
<feature type="compositionally biased region" description="Low complexity" evidence="1">
    <location>
        <begin position="542"/>
        <end position="558"/>
    </location>
</feature>
<dbReference type="OrthoDB" id="7488133at2759"/>
<dbReference type="KEGG" id="bany:112049352"/>
<feature type="compositionally biased region" description="Low complexity" evidence="1">
    <location>
        <begin position="614"/>
        <end position="625"/>
    </location>
</feature>
<feature type="compositionally biased region" description="Pro residues" evidence="1">
    <location>
        <begin position="374"/>
        <end position="389"/>
    </location>
</feature>
<name>A0A6J1ND87_BICAN</name>
<feature type="region of interest" description="Disordered" evidence="1">
    <location>
        <begin position="104"/>
        <end position="126"/>
    </location>
</feature>
<dbReference type="Proteomes" id="UP001652582">
    <property type="component" value="Chromosome 3"/>
</dbReference>
<dbReference type="GO" id="GO:0003677">
    <property type="term" value="F:DNA binding"/>
    <property type="evidence" value="ECO:0007669"/>
    <property type="project" value="UniProtKB-KW"/>
</dbReference>
<keyword evidence="2" id="KW-1185">Reference proteome</keyword>
<proteinExistence type="predicted"/>
<organism evidence="2 3">
    <name type="scientific">Bicyclus anynana</name>
    <name type="common">Squinting bush brown butterfly</name>
    <dbReference type="NCBI Taxonomy" id="110368"/>
    <lineage>
        <taxon>Eukaryota</taxon>
        <taxon>Metazoa</taxon>
        <taxon>Ecdysozoa</taxon>
        <taxon>Arthropoda</taxon>
        <taxon>Hexapoda</taxon>
        <taxon>Insecta</taxon>
        <taxon>Pterygota</taxon>
        <taxon>Neoptera</taxon>
        <taxon>Endopterygota</taxon>
        <taxon>Lepidoptera</taxon>
        <taxon>Glossata</taxon>
        <taxon>Ditrysia</taxon>
        <taxon>Papilionoidea</taxon>
        <taxon>Nymphalidae</taxon>
        <taxon>Satyrinae</taxon>
        <taxon>Satyrini</taxon>
        <taxon>Mycalesina</taxon>
        <taxon>Bicyclus</taxon>
    </lineage>
</organism>
<protein>
    <submittedName>
        <fullName evidence="3">Homeobox protein 2 isoform X1</fullName>
    </submittedName>
</protein>
<dbReference type="AlphaFoldDB" id="A0A6J1ND87"/>
<evidence type="ECO:0000313" key="2">
    <source>
        <dbReference type="Proteomes" id="UP001652582"/>
    </source>
</evidence>
<keyword evidence="3" id="KW-0371">Homeobox</keyword>
<feature type="compositionally biased region" description="Polar residues" evidence="1">
    <location>
        <begin position="570"/>
        <end position="594"/>
    </location>
</feature>
<reference evidence="3" key="1">
    <citation type="submission" date="2025-08" db="UniProtKB">
        <authorList>
            <consortium name="RefSeq"/>
        </authorList>
    </citation>
    <scope>IDENTIFICATION</scope>
</reference>
<gene>
    <name evidence="3" type="primary">LOC112049352</name>
</gene>
<dbReference type="GeneID" id="112049352"/>
<feature type="compositionally biased region" description="Polar residues" evidence="1">
    <location>
        <begin position="242"/>
        <end position="251"/>
    </location>
</feature>
<keyword evidence="3" id="KW-0238">DNA-binding</keyword>
<feature type="region of interest" description="Disordered" evidence="1">
    <location>
        <begin position="145"/>
        <end position="174"/>
    </location>
</feature>
<feature type="region of interest" description="Disordered" evidence="1">
    <location>
        <begin position="357"/>
        <end position="482"/>
    </location>
</feature>
<feature type="compositionally biased region" description="Polar residues" evidence="1">
    <location>
        <begin position="104"/>
        <end position="116"/>
    </location>
</feature>
<feature type="compositionally biased region" description="Low complexity" evidence="1">
    <location>
        <begin position="223"/>
        <end position="232"/>
    </location>
</feature>
<evidence type="ECO:0000256" key="1">
    <source>
        <dbReference type="SAM" id="MobiDB-lite"/>
    </source>
</evidence>
<feature type="compositionally biased region" description="Polar residues" evidence="1">
    <location>
        <begin position="147"/>
        <end position="157"/>
    </location>
</feature>
<feature type="compositionally biased region" description="Polar residues" evidence="1">
    <location>
        <begin position="631"/>
        <end position="648"/>
    </location>
</feature>
<feature type="region of interest" description="Disordered" evidence="1">
    <location>
        <begin position="515"/>
        <end position="700"/>
    </location>
</feature>
<feature type="compositionally biased region" description="Basic and acidic residues" evidence="1">
    <location>
        <begin position="433"/>
        <end position="447"/>
    </location>
</feature>
<accession>A0A6J1ND87</accession>
<evidence type="ECO:0000313" key="3">
    <source>
        <dbReference type="RefSeq" id="XP_023942977.2"/>
    </source>
</evidence>
<dbReference type="RefSeq" id="XP_023942977.2">
    <property type="nucleotide sequence ID" value="XM_024087209.2"/>
</dbReference>
<sequence>MAENLESISNKNNELVKAVQHWKMVAAQKDNENLQLKKEVTDLRFKLSRLQITKADFFRKLNSSMQTQSEEALSLLVQTSDSVAKMWKLVKDFTLAIQETESTLPRWSSLSKSPRSTPGKVQKVKPMMGGTHLQPVVALHRNERMSTPRTRTTNRMSTGGRRPPLVHPMQDQSNENIPASAVPLHMLQDQPNASIPARAVPLHMLQVYVPLTRIDARRPADVASPSGGAEPGADAEEDEDNSGNGSNSAPDSASDAGSEGSNGSASDQEELDSDQETQGLEAVLEEVEMDVENPQSSHMEATPAAGASWRLDVSSVDVDNSNTNNLGTPTTVSDNEPMPGPSQLNLQVQIPESPVCEFTPTVRRRKRTVALSPRPSPRSPHASPRPAPRPARRLSKEGRILKVMVAKLRLDDNGDATSPKRRNLTETQPRRPKPTEAKRPNPTEAPRRLNSTESQQKLHRPSQDSPMLFASPPILSKSPILQLRDRTPTQRLMRFDAPSPNGSTDSRVQVINTTMDQPEPCCSGTARSRTISRSNSRENRKNSNNHTNHGHHSNNNGNHGHHNSSHDNQQDVPTIHITQANRDSHRTNPTSQPNCDKDNHSITPNHNQNNQGPSTSSHSNHDNSSIRTKRPNTSNDNQMPSTSSFNYVNESRNSRRSRLNSHNDVDSDSSNSDAISETRSRRARKAVVYKEKPLNRKMRR</sequence>